<reference evidence="2" key="1">
    <citation type="submission" date="2024-07" db="EMBL/GenBank/DDBJ databases">
        <authorList>
            <person name="Li X.-J."/>
            <person name="Wang X."/>
        </authorList>
    </citation>
    <scope>NUCLEOTIDE SEQUENCE</scope>
    <source>
        <strain evidence="2">HSP-342</strain>
    </source>
</reference>
<keyword evidence="1" id="KW-0812">Transmembrane</keyword>
<gene>
    <name evidence="2" type="ORF">AB8B23_10080</name>
</gene>
<evidence type="ECO:0000313" key="2">
    <source>
        <dbReference type="EMBL" id="XDU64274.1"/>
    </source>
</evidence>
<keyword evidence="2" id="KW-0808">Transferase</keyword>
<feature type="transmembrane region" description="Helical" evidence="1">
    <location>
        <begin position="59"/>
        <end position="78"/>
    </location>
</feature>
<protein>
    <submittedName>
        <fullName evidence="2">Phosphatidate cytidylyltransferase</fullName>
    </submittedName>
</protein>
<accession>A0AB39VAM9</accession>
<organism evidence="2">
    <name type="scientific">Leptotrichia mesophila</name>
    <dbReference type="NCBI Taxonomy" id="3239303"/>
    <lineage>
        <taxon>Bacteria</taxon>
        <taxon>Fusobacteriati</taxon>
        <taxon>Fusobacteriota</taxon>
        <taxon>Fusobacteriia</taxon>
        <taxon>Fusobacteriales</taxon>
        <taxon>Leptotrichiaceae</taxon>
        <taxon>Leptotrichia</taxon>
    </lineage>
</organism>
<feature type="transmembrane region" description="Helical" evidence="1">
    <location>
        <begin position="34"/>
        <end position="52"/>
    </location>
</feature>
<dbReference type="KEGG" id="lmes:AB8B23_10080"/>
<proteinExistence type="predicted"/>
<sequence>MLDLLKNDLKKFAIFVGSVSFGMLGYNFNFNFSHVLYLFVYFLIALIVYCFVGKTLKVGFESAIIETVLVVAIYMLPLDTSFKSFLYGVFIYISISSVFNKIKEVGKIKEPVMGGLYLLIALTVALILYRFPGSIMYFRGMENLSNEMLLLFTLISLIGSI</sequence>
<evidence type="ECO:0000256" key="1">
    <source>
        <dbReference type="SAM" id="Phobius"/>
    </source>
</evidence>
<feature type="transmembrane region" description="Helical" evidence="1">
    <location>
        <begin position="114"/>
        <end position="132"/>
    </location>
</feature>
<name>A0AB39VAM9_9FUSO</name>
<keyword evidence="1" id="KW-0472">Membrane</keyword>
<dbReference type="RefSeq" id="WP_369712634.1">
    <property type="nucleotide sequence ID" value="NZ_CP165646.1"/>
</dbReference>
<keyword evidence="1" id="KW-1133">Transmembrane helix</keyword>
<feature type="transmembrane region" description="Helical" evidence="1">
    <location>
        <begin position="84"/>
        <end position="102"/>
    </location>
</feature>
<keyword evidence="2" id="KW-0548">Nucleotidyltransferase</keyword>
<dbReference type="GO" id="GO:0016779">
    <property type="term" value="F:nucleotidyltransferase activity"/>
    <property type="evidence" value="ECO:0007669"/>
    <property type="project" value="UniProtKB-KW"/>
</dbReference>
<dbReference type="AlphaFoldDB" id="A0AB39VAM9"/>
<dbReference type="EMBL" id="CP165646">
    <property type="protein sequence ID" value="XDU64274.1"/>
    <property type="molecule type" value="Genomic_DNA"/>
</dbReference>